<dbReference type="Pfam" id="PF00563">
    <property type="entry name" value="EAL"/>
    <property type="match status" value="1"/>
</dbReference>
<evidence type="ECO:0000256" key="4">
    <source>
        <dbReference type="ARBA" id="ARBA00022989"/>
    </source>
</evidence>
<dbReference type="CDD" id="cd12912">
    <property type="entry name" value="PDC2_MCP_like"/>
    <property type="match status" value="1"/>
</dbReference>
<dbReference type="RefSeq" id="WP_224037388.1">
    <property type="nucleotide sequence ID" value="NZ_AP024849.1"/>
</dbReference>
<feature type="domain" description="EAL" evidence="10">
    <location>
        <begin position="726"/>
        <end position="977"/>
    </location>
</feature>
<evidence type="ECO:0000256" key="3">
    <source>
        <dbReference type="ARBA" id="ARBA00022692"/>
    </source>
</evidence>
<dbReference type="InterPro" id="IPR013655">
    <property type="entry name" value="PAS_fold_3"/>
</dbReference>
<dbReference type="PROSITE" id="PS50112">
    <property type="entry name" value="PAS"/>
    <property type="match status" value="1"/>
</dbReference>
<keyword evidence="3 7" id="KW-0812">Transmembrane</keyword>
<evidence type="ECO:0000256" key="2">
    <source>
        <dbReference type="ARBA" id="ARBA00022475"/>
    </source>
</evidence>
<keyword evidence="4 7" id="KW-1133">Transmembrane helix</keyword>
<dbReference type="PANTHER" id="PTHR44757">
    <property type="entry name" value="DIGUANYLATE CYCLASE DGCP"/>
    <property type="match status" value="1"/>
</dbReference>
<sequence>MRITFRVKLFLFCIFVILFTSIPIAISTYNYMYNLLKADLISDGNKQMVDMDNDVSDIINKMKNDVKLLANNDVIEKTNNSISGSFNIPNTGINKKYSNEIMGLESSIYNYLELYGKTHSETEYVCLGTKWGGYISWPDGLSNSAYDPRQRPWYSLAMEHPGEVVISDPHKVEIDQSNNVAISACTTIKNTSGDIVGALAIDTSLNKLSEIVRNTKIGDKGYIFIFLKDGTMLAHANSELNFKNMIELADSDIKTTNDKKFSFQDVNKLLNTDNDSFETVVDGNEAFVNVYTSPQTGWKMATVTPKSDLTSKVSKVEKIIFGITICILILGIALTYVIVRIMTNPIRKLTPLMELAGNGDFSVRADIKTKDEFGKLGSSFNLMIKQLSSNYEELSAVYEELVATEEELRAQYDELQYNEEALRNSEDRYKLALECANDSIWEWNLSTGNFYASDRMMDITGYKLNLVNNITDFLQQLIHPEDLPKLSEDLKRHINNEISALNIEYRLKTIDGSYVWVLCKGKTVRDSDGKALTISGSISNITERKMSEEKIKFMAYYDLLTKLPNVVLFKEKLNEQLKLRNNINVQGAVFLIDLDNFKNINDLMGHDYGDELLIYLTGELEKIVDEKSILFRFGGDEFIILKTSIKEEEICGYSNKLLSLFNKSFKLDNKQISVTASIGVILYPKHGVDSGTIIKNVDSAMYEAKKLGKNRFELYSPEIYAKLERKTTIERILRSAIDNNEFTINYQPQYYAEKNEIFGFEALLRLNSRELGFISPVEFIPIAEESGYITQISLWVFKESCKQSVKLLNKGCKFKSMSINISSVDLRQPNFLENLKEIIDVTGIEPQIIELEITETVLMQSFNSSINALNELIDMGIRIALDDFGTGYSSLNYLMKMPISTLKIDKSFIDDIVSSSKEQSIINNIIQMAHTMDLKVVAEGVETKEQFLIIKDKKCDYIQGYYFSKPLPASEIEGLFI</sequence>
<dbReference type="CDD" id="cd00130">
    <property type="entry name" value="PAS"/>
    <property type="match status" value="1"/>
</dbReference>
<dbReference type="InterPro" id="IPR043128">
    <property type="entry name" value="Rev_trsase/Diguanyl_cyclase"/>
</dbReference>
<dbReference type="InterPro" id="IPR000014">
    <property type="entry name" value="PAS"/>
</dbReference>
<dbReference type="SUPFAM" id="SSF55073">
    <property type="entry name" value="Nucleotide cyclase"/>
    <property type="match status" value="1"/>
</dbReference>
<comment type="subcellular location">
    <subcellularLocation>
        <location evidence="1">Cell membrane</location>
        <topology evidence="1">Multi-pass membrane protein</topology>
    </subcellularLocation>
</comment>
<feature type="transmembrane region" description="Helical" evidence="7">
    <location>
        <begin position="319"/>
        <end position="339"/>
    </location>
</feature>
<dbReference type="InterPro" id="IPR035965">
    <property type="entry name" value="PAS-like_dom_sf"/>
</dbReference>
<dbReference type="SMART" id="SM00091">
    <property type="entry name" value="PAS"/>
    <property type="match status" value="1"/>
</dbReference>
<evidence type="ECO:0000256" key="7">
    <source>
        <dbReference type="SAM" id="Phobius"/>
    </source>
</evidence>
<gene>
    <name evidence="13" type="ORF">psyc5s11_19090</name>
</gene>
<dbReference type="InterPro" id="IPR003660">
    <property type="entry name" value="HAMP_dom"/>
</dbReference>
<dbReference type="InterPro" id="IPR000160">
    <property type="entry name" value="GGDEF_dom"/>
</dbReference>
<evidence type="ECO:0000259" key="10">
    <source>
        <dbReference type="PROSITE" id="PS50883"/>
    </source>
</evidence>
<feature type="domain" description="PAS" evidence="8">
    <location>
        <begin position="425"/>
        <end position="497"/>
    </location>
</feature>
<feature type="domain" description="PAC" evidence="9">
    <location>
        <begin position="501"/>
        <end position="553"/>
    </location>
</feature>
<dbReference type="NCBIfam" id="TIGR00229">
    <property type="entry name" value="sensory_box"/>
    <property type="match status" value="1"/>
</dbReference>
<dbReference type="InterPro" id="IPR001610">
    <property type="entry name" value="PAC"/>
</dbReference>
<dbReference type="InterPro" id="IPR052155">
    <property type="entry name" value="Biofilm_reg_signaling"/>
</dbReference>
<dbReference type="PANTHER" id="PTHR44757:SF2">
    <property type="entry name" value="BIOFILM ARCHITECTURE MAINTENANCE PROTEIN MBAA"/>
    <property type="match status" value="1"/>
</dbReference>
<keyword evidence="14" id="KW-1185">Reference proteome</keyword>
<evidence type="ECO:0000256" key="1">
    <source>
        <dbReference type="ARBA" id="ARBA00004651"/>
    </source>
</evidence>
<dbReference type="EMBL" id="AP024849">
    <property type="protein sequence ID" value="BCZ45842.1"/>
    <property type="molecule type" value="Genomic_DNA"/>
</dbReference>
<evidence type="ECO:0008006" key="15">
    <source>
        <dbReference type="Google" id="ProtNLM"/>
    </source>
</evidence>
<dbReference type="SMART" id="SM00086">
    <property type="entry name" value="PAC"/>
    <property type="match status" value="1"/>
</dbReference>
<dbReference type="Pfam" id="PF00672">
    <property type="entry name" value="HAMP"/>
    <property type="match status" value="1"/>
</dbReference>
<dbReference type="InterPro" id="IPR000700">
    <property type="entry name" value="PAS-assoc_C"/>
</dbReference>
<evidence type="ECO:0000256" key="5">
    <source>
        <dbReference type="ARBA" id="ARBA00023136"/>
    </source>
</evidence>
<dbReference type="SUPFAM" id="SSF158472">
    <property type="entry name" value="HAMP domain-like"/>
    <property type="match status" value="1"/>
</dbReference>
<dbReference type="SMART" id="SM00052">
    <property type="entry name" value="EAL"/>
    <property type="match status" value="1"/>
</dbReference>
<feature type="domain" description="GGDEF" evidence="12">
    <location>
        <begin position="585"/>
        <end position="717"/>
    </location>
</feature>
<evidence type="ECO:0000313" key="14">
    <source>
        <dbReference type="Proteomes" id="UP000824633"/>
    </source>
</evidence>
<accession>A0ABM7T3G4</accession>
<evidence type="ECO:0000313" key="13">
    <source>
        <dbReference type="EMBL" id="BCZ45842.1"/>
    </source>
</evidence>
<name>A0ABM7T3G4_9CLOT</name>
<dbReference type="Pfam" id="PF00990">
    <property type="entry name" value="GGDEF"/>
    <property type="match status" value="1"/>
</dbReference>
<dbReference type="NCBIfam" id="TIGR00254">
    <property type="entry name" value="GGDEF"/>
    <property type="match status" value="1"/>
</dbReference>
<reference evidence="14" key="1">
    <citation type="submission" date="2021-07" db="EMBL/GenBank/DDBJ databases">
        <title>Complete genome sequencing of a Clostridium isolate.</title>
        <authorList>
            <person name="Ueki A."/>
            <person name="Tonouchi A."/>
        </authorList>
    </citation>
    <scope>NUCLEOTIDE SEQUENCE [LARGE SCALE GENOMIC DNA]</scope>
    <source>
        <strain evidence="14">C5S11</strain>
    </source>
</reference>
<organism evidence="13 14">
    <name type="scientific">Clostridium gelidum</name>
    <dbReference type="NCBI Taxonomy" id="704125"/>
    <lineage>
        <taxon>Bacteria</taxon>
        <taxon>Bacillati</taxon>
        <taxon>Bacillota</taxon>
        <taxon>Clostridia</taxon>
        <taxon>Eubacteriales</taxon>
        <taxon>Clostridiaceae</taxon>
        <taxon>Clostridium</taxon>
    </lineage>
</organism>
<feature type="domain" description="HAMP" evidence="11">
    <location>
        <begin position="340"/>
        <end position="392"/>
    </location>
</feature>
<dbReference type="SUPFAM" id="SSF141868">
    <property type="entry name" value="EAL domain-like"/>
    <property type="match status" value="1"/>
</dbReference>
<dbReference type="CDD" id="cd01949">
    <property type="entry name" value="GGDEF"/>
    <property type="match status" value="1"/>
</dbReference>
<dbReference type="SMART" id="SM00267">
    <property type="entry name" value="GGDEF"/>
    <property type="match status" value="1"/>
</dbReference>
<dbReference type="Gene3D" id="1.10.8.500">
    <property type="entry name" value="HAMP domain in histidine kinase"/>
    <property type="match status" value="1"/>
</dbReference>
<feature type="coiled-coil region" evidence="6">
    <location>
        <begin position="384"/>
        <end position="425"/>
    </location>
</feature>
<dbReference type="SUPFAM" id="SSF55785">
    <property type="entry name" value="PYP-like sensor domain (PAS domain)"/>
    <property type="match status" value="1"/>
</dbReference>
<dbReference type="Pfam" id="PF02743">
    <property type="entry name" value="dCache_1"/>
    <property type="match status" value="1"/>
</dbReference>
<dbReference type="InterPro" id="IPR029787">
    <property type="entry name" value="Nucleotide_cyclase"/>
</dbReference>
<dbReference type="SMART" id="SM00304">
    <property type="entry name" value="HAMP"/>
    <property type="match status" value="1"/>
</dbReference>
<protein>
    <recommendedName>
        <fullName evidence="15">Cyclic di-GMP phosphodiesterase Gmr</fullName>
    </recommendedName>
</protein>
<dbReference type="PROSITE" id="PS50113">
    <property type="entry name" value="PAC"/>
    <property type="match status" value="1"/>
</dbReference>
<dbReference type="Gene3D" id="3.30.70.270">
    <property type="match status" value="1"/>
</dbReference>
<evidence type="ECO:0000259" key="9">
    <source>
        <dbReference type="PROSITE" id="PS50113"/>
    </source>
</evidence>
<keyword evidence="6" id="KW-0175">Coiled coil</keyword>
<dbReference type="InterPro" id="IPR001633">
    <property type="entry name" value="EAL_dom"/>
</dbReference>
<dbReference type="InterPro" id="IPR033479">
    <property type="entry name" value="dCache_1"/>
</dbReference>
<dbReference type="Proteomes" id="UP000824633">
    <property type="component" value="Chromosome"/>
</dbReference>
<dbReference type="CDD" id="cd06225">
    <property type="entry name" value="HAMP"/>
    <property type="match status" value="1"/>
</dbReference>
<dbReference type="Gene3D" id="3.20.20.450">
    <property type="entry name" value="EAL domain"/>
    <property type="match status" value="1"/>
</dbReference>
<evidence type="ECO:0000259" key="11">
    <source>
        <dbReference type="PROSITE" id="PS50885"/>
    </source>
</evidence>
<dbReference type="Pfam" id="PF08447">
    <property type="entry name" value="PAS_3"/>
    <property type="match status" value="1"/>
</dbReference>
<dbReference type="PROSITE" id="PS50887">
    <property type="entry name" value="GGDEF"/>
    <property type="match status" value="1"/>
</dbReference>
<evidence type="ECO:0000259" key="8">
    <source>
        <dbReference type="PROSITE" id="PS50112"/>
    </source>
</evidence>
<keyword evidence="5 7" id="KW-0472">Membrane</keyword>
<evidence type="ECO:0000259" key="12">
    <source>
        <dbReference type="PROSITE" id="PS50887"/>
    </source>
</evidence>
<dbReference type="Gene3D" id="3.30.450.20">
    <property type="entry name" value="PAS domain"/>
    <property type="match status" value="3"/>
</dbReference>
<dbReference type="CDD" id="cd01948">
    <property type="entry name" value="EAL"/>
    <property type="match status" value="1"/>
</dbReference>
<dbReference type="PROSITE" id="PS50883">
    <property type="entry name" value="EAL"/>
    <property type="match status" value="1"/>
</dbReference>
<dbReference type="InterPro" id="IPR035919">
    <property type="entry name" value="EAL_sf"/>
</dbReference>
<evidence type="ECO:0000256" key="6">
    <source>
        <dbReference type="SAM" id="Coils"/>
    </source>
</evidence>
<keyword evidence="2" id="KW-1003">Cell membrane</keyword>
<proteinExistence type="predicted"/>
<dbReference type="PROSITE" id="PS50885">
    <property type="entry name" value="HAMP"/>
    <property type="match status" value="1"/>
</dbReference>